<name>A0A811RDE0_9POAL</name>
<dbReference type="GO" id="GO:0005524">
    <property type="term" value="F:ATP binding"/>
    <property type="evidence" value="ECO:0007669"/>
    <property type="project" value="UniProtKB-KW"/>
</dbReference>
<feature type="signal peptide" evidence="7">
    <location>
        <begin position="1"/>
        <end position="18"/>
    </location>
</feature>
<keyword evidence="2" id="KW-0547">Nucleotide-binding</keyword>
<feature type="domain" description="Bromo" evidence="8">
    <location>
        <begin position="114"/>
        <end position="176"/>
    </location>
</feature>
<accession>A0A811RDE0</accession>
<keyword evidence="4 5" id="KW-0103">Bromodomain</keyword>
<evidence type="ECO:0000256" key="1">
    <source>
        <dbReference type="ARBA" id="ARBA00006914"/>
    </source>
</evidence>
<organism evidence="9 10">
    <name type="scientific">Miscanthus lutarioriparius</name>
    <dbReference type="NCBI Taxonomy" id="422564"/>
    <lineage>
        <taxon>Eukaryota</taxon>
        <taxon>Viridiplantae</taxon>
        <taxon>Streptophyta</taxon>
        <taxon>Embryophyta</taxon>
        <taxon>Tracheophyta</taxon>
        <taxon>Spermatophyta</taxon>
        <taxon>Magnoliopsida</taxon>
        <taxon>Liliopsida</taxon>
        <taxon>Poales</taxon>
        <taxon>Poaceae</taxon>
        <taxon>PACMAD clade</taxon>
        <taxon>Panicoideae</taxon>
        <taxon>Andropogonodae</taxon>
        <taxon>Andropogoneae</taxon>
        <taxon>Saccharinae</taxon>
        <taxon>Miscanthus</taxon>
    </lineage>
</organism>
<dbReference type="GO" id="GO:0045815">
    <property type="term" value="P:transcription initiation-coupled chromatin remodeling"/>
    <property type="evidence" value="ECO:0007669"/>
    <property type="project" value="TreeGrafter"/>
</dbReference>
<dbReference type="GO" id="GO:0042393">
    <property type="term" value="F:histone binding"/>
    <property type="evidence" value="ECO:0007669"/>
    <property type="project" value="TreeGrafter"/>
</dbReference>
<sequence>MCMFLAKCFSTFPGLCWLALTMYQVDHPSYDDRLRYFSIVFESLLSFQTEESRNKSKKQKSAIDLPKAPKEVEGPKVSELKAKAEAEQHAVCRMRMCLRDICNRILYYKRFNVFHFPVSEEEVPDYRSIIHKPMDMATVLQRVDSGQYLTSAAFMKDIDLIVSNAKTYNGDDYNGSRIVSRACELRDVVSCLFSLSPILGSRQCLYRLSFLCLMNLFLARSKGGPQQVVDDEDNSILQAAPVAQLVSGTRLSARLRNVQPEVNVSQSYEVLKRQKKSAENEHSMTKDVVARDGKSPEDVDLSKPTDPEEAAKEPESNGTTKEANDSPAEEPEVPTSPEPMESDNAISHAFPLLKFLSLSHLPIAGKKVNGAAVSRQALGFYLTSDS</sequence>
<gene>
    <name evidence="9" type="ORF">NCGR_LOCUS51282</name>
</gene>
<keyword evidence="10" id="KW-1185">Reference proteome</keyword>
<dbReference type="PANTHER" id="PTHR23069">
    <property type="entry name" value="AAA DOMAIN-CONTAINING"/>
    <property type="match status" value="1"/>
</dbReference>
<comment type="caution">
    <text evidence="9">The sequence shown here is derived from an EMBL/GenBank/DDBJ whole genome shotgun (WGS) entry which is preliminary data.</text>
</comment>
<dbReference type="InterPro" id="IPR036427">
    <property type="entry name" value="Bromodomain-like_sf"/>
</dbReference>
<feature type="region of interest" description="Disordered" evidence="6">
    <location>
        <begin position="273"/>
        <end position="345"/>
    </location>
</feature>
<protein>
    <recommendedName>
        <fullName evidence="8">Bromo domain-containing protein</fullName>
    </recommendedName>
</protein>
<dbReference type="CDD" id="cd05528">
    <property type="entry name" value="Bromo_AAA"/>
    <property type="match status" value="1"/>
</dbReference>
<dbReference type="Proteomes" id="UP000604825">
    <property type="component" value="Unassembled WGS sequence"/>
</dbReference>
<evidence type="ECO:0000256" key="6">
    <source>
        <dbReference type="SAM" id="MobiDB-lite"/>
    </source>
</evidence>
<dbReference type="Pfam" id="PF00439">
    <property type="entry name" value="Bromodomain"/>
    <property type="match status" value="1"/>
</dbReference>
<comment type="similarity">
    <text evidence="1">Belongs to the AAA ATPase family.</text>
</comment>
<dbReference type="GO" id="GO:0016887">
    <property type="term" value="F:ATP hydrolysis activity"/>
    <property type="evidence" value="ECO:0007669"/>
    <property type="project" value="TreeGrafter"/>
</dbReference>
<dbReference type="GO" id="GO:0003682">
    <property type="term" value="F:chromatin binding"/>
    <property type="evidence" value="ECO:0007669"/>
    <property type="project" value="TreeGrafter"/>
</dbReference>
<evidence type="ECO:0000256" key="3">
    <source>
        <dbReference type="ARBA" id="ARBA00022840"/>
    </source>
</evidence>
<keyword evidence="3" id="KW-0067">ATP-binding</keyword>
<dbReference type="GO" id="GO:0006334">
    <property type="term" value="P:nucleosome assembly"/>
    <property type="evidence" value="ECO:0007669"/>
    <property type="project" value="TreeGrafter"/>
</dbReference>
<evidence type="ECO:0000256" key="7">
    <source>
        <dbReference type="SAM" id="SignalP"/>
    </source>
</evidence>
<feature type="chain" id="PRO_5032401482" description="Bromo domain-containing protein" evidence="7">
    <location>
        <begin position="19"/>
        <end position="386"/>
    </location>
</feature>
<dbReference type="GO" id="GO:0005634">
    <property type="term" value="C:nucleus"/>
    <property type="evidence" value="ECO:0007669"/>
    <property type="project" value="TreeGrafter"/>
</dbReference>
<dbReference type="AlphaFoldDB" id="A0A811RDE0"/>
<dbReference type="PROSITE" id="PS50014">
    <property type="entry name" value="BROMODOMAIN_2"/>
    <property type="match status" value="1"/>
</dbReference>
<dbReference type="OrthoDB" id="5421at2759"/>
<dbReference type="GO" id="GO:0006337">
    <property type="term" value="P:nucleosome disassembly"/>
    <property type="evidence" value="ECO:0007669"/>
    <property type="project" value="TreeGrafter"/>
</dbReference>
<dbReference type="Gene3D" id="1.20.920.10">
    <property type="entry name" value="Bromodomain-like"/>
    <property type="match status" value="1"/>
</dbReference>
<evidence type="ECO:0000256" key="2">
    <source>
        <dbReference type="ARBA" id="ARBA00022741"/>
    </source>
</evidence>
<evidence type="ECO:0000256" key="4">
    <source>
        <dbReference type="ARBA" id="ARBA00023117"/>
    </source>
</evidence>
<reference evidence="9" key="1">
    <citation type="submission" date="2020-10" db="EMBL/GenBank/DDBJ databases">
        <authorList>
            <person name="Han B."/>
            <person name="Lu T."/>
            <person name="Zhao Q."/>
            <person name="Huang X."/>
            <person name="Zhao Y."/>
        </authorList>
    </citation>
    <scope>NUCLEOTIDE SEQUENCE</scope>
</reference>
<dbReference type="InterPro" id="IPR001487">
    <property type="entry name" value="Bromodomain"/>
</dbReference>
<evidence type="ECO:0000259" key="8">
    <source>
        <dbReference type="PROSITE" id="PS50014"/>
    </source>
</evidence>
<dbReference type="PANTHER" id="PTHR23069:SF0">
    <property type="entry name" value="TAT-BINDING HOMOLOG 7"/>
    <property type="match status" value="1"/>
</dbReference>
<dbReference type="PRINTS" id="PR00503">
    <property type="entry name" value="BROMODOMAIN"/>
</dbReference>
<keyword evidence="7" id="KW-0732">Signal</keyword>
<dbReference type="InterPro" id="IPR045199">
    <property type="entry name" value="ATAD2-like"/>
</dbReference>
<evidence type="ECO:0000313" key="10">
    <source>
        <dbReference type="Proteomes" id="UP000604825"/>
    </source>
</evidence>
<evidence type="ECO:0000256" key="5">
    <source>
        <dbReference type="PROSITE-ProRule" id="PRU00035"/>
    </source>
</evidence>
<dbReference type="SMART" id="SM00297">
    <property type="entry name" value="BROMO"/>
    <property type="match status" value="1"/>
</dbReference>
<dbReference type="EMBL" id="CAJGYO010000014">
    <property type="protein sequence ID" value="CAD6267977.1"/>
    <property type="molecule type" value="Genomic_DNA"/>
</dbReference>
<dbReference type="SUPFAM" id="SSF47370">
    <property type="entry name" value="Bromodomain"/>
    <property type="match status" value="1"/>
</dbReference>
<evidence type="ECO:0000313" key="9">
    <source>
        <dbReference type="EMBL" id="CAD6267977.1"/>
    </source>
</evidence>
<feature type="compositionally biased region" description="Basic and acidic residues" evidence="6">
    <location>
        <begin position="273"/>
        <end position="315"/>
    </location>
</feature>
<proteinExistence type="inferred from homology"/>
<dbReference type="FunFam" id="1.20.920.10:FF:000037">
    <property type="entry name" value="ATPase family AAA domain-containing protein"/>
    <property type="match status" value="1"/>
</dbReference>